<protein>
    <submittedName>
        <fullName evidence="2">PTS IIA-like nitrogen-regulatory protein PtsN</fullName>
    </submittedName>
</protein>
<organism evidence="2 3">
    <name type="scientific">Terasakiispira papahanaumokuakeensis</name>
    <dbReference type="NCBI Taxonomy" id="197479"/>
    <lineage>
        <taxon>Bacteria</taxon>
        <taxon>Pseudomonadati</taxon>
        <taxon>Pseudomonadota</taxon>
        <taxon>Gammaproteobacteria</taxon>
        <taxon>Oceanospirillales</taxon>
        <taxon>Terasakiispira</taxon>
    </lineage>
</organism>
<dbReference type="InterPro" id="IPR002178">
    <property type="entry name" value="PTS_EIIA_type-2_dom"/>
</dbReference>
<gene>
    <name evidence="2" type="ORF">BFW38_03005</name>
</gene>
<dbReference type="Gene3D" id="3.40.930.10">
    <property type="entry name" value="Mannitol-specific EII, Chain A"/>
    <property type="match status" value="1"/>
</dbReference>
<feature type="domain" description="PTS EIIA type-2" evidence="1">
    <location>
        <begin position="5"/>
        <end position="149"/>
    </location>
</feature>
<proteinExistence type="predicted"/>
<keyword evidence="3" id="KW-1185">Reference proteome</keyword>
<dbReference type="OrthoDB" id="95460at2"/>
<accession>A0A1E2V6Q7</accession>
<dbReference type="RefSeq" id="WP_068997062.1">
    <property type="nucleotide sequence ID" value="NZ_MDTQ01000001.1"/>
</dbReference>
<dbReference type="AlphaFoldDB" id="A0A1E2V6Q7"/>
<dbReference type="SUPFAM" id="SSF55804">
    <property type="entry name" value="Phoshotransferase/anion transport protein"/>
    <property type="match status" value="1"/>
</dbReference>
<reference evidence="2 3" key="1">
    <citation type="submission" date="2016-08" db="EMBL/GenBank/DDBJ databases">
        <authorList>
            <person name="Seilhamer J.J."/>
        </authorList>
    </citation>
    <scope>NUCLEOTIDE SEQUENCE [LARGE SCALE GENOMIC DNA]</scope>
    <source>
        <strain evidence="2 3">PH27A</strain>
    </source>
</reference>
<dbReference type="InterPro" id="IPR006320">
    <property type="entry name" value="PTS_Nitro_regul"/>
</dbReference>
<dbReference type="NCBIfam" id="TIGR01419">
    <property type="entry name" value="nitro_reg_IIA"/>
    <property type="match status" value="1"/>
</dbReference>
<evidence type="ECO:0000313" key="2">
    <source>
        <dbReference type="EMBL" id="ODC02667.1"/>
    </source>
</evidence>
<dbReference type="CDD" id="cd00211">
    <property type="entry name" value="PTS_IIA_fru"/>
    <property type="match status" value="1"/>
</dbReference>
<dbReference type="InterPro" id="IPR051541">
    <property type="entry name" value="PTS_SugarTrans_NitroReg"/>
</dbReference>
<comment type="caution">
    <text evidence="2">The sequence shown here is derived from an EMBL/GenBank/DDBJ whole genome shotgun (WGS) entry which is preliminary data.</text>
</comment>
<dbReference type="InterPro" id="IPR016152">
    <property type="entry name" value="PTrfase/Anion_transptr"/>
</dbReference>
<evidence type="ECO:0000259" key="1">
    <source>
        <dbReference type="PROSITE" id="PS51094"/>
    </source>
</evidence>
<dbReference type="PANTHER" id="PTHR47738:SF1">
    <property type="entry name" value="NITROGEN REGULATORY PROTEIN"/>
    <property type="match status" value="1"/>
</dbReference>
<dbReference type="Proteomes" id="UP000094291">
    <property type="component" value="Unassembled WGS sequence"/>
</dbReference>
<dbReference type="GO" id="GO:0009401">
    <property type="term" value="P:phosphoenolpyruvate-dependent sugar phosphotransferase system"/>
    <property type="evidence" value="ECO:0007669"/>
    <property type="project" value="InterPro"/>
</dbReference>
<dbReference type="GO" id="GO:0030295">
    <property type="term" value="F:protein kinase activator activity"/>
    <property type="evidence" value="ECO:0007669"/>
    <property type="project" value="TreeGrafter"/>
</dbReference>
<dbReference type="GO" id="GO:0008982">
    <property type="term" value="F:protein-N(PI)-phosphohistidine-sugar phosphotransferase activity"/>
    <property type="evidence" value="ECO:0007669"/>
    <property type="project" value="InterPro"/>
</dbReference>
<dbReference type="PROSITE" id="PS51094">
    <property type="entry name" value="PTS_EIIA_TYPE_2"/>
    <property type="match status" value="1"/>
</dbReference>
<name>A0A1E2V6Q7_9GAMM</name>
<evidence type="ECO:0000313" key="3">
    <source>
        <dbReference type="Proteomes" id="UP000094291"/>
    </source>
</evidence>
<dbReference type="Pfam" id="PF00359">
    <property type="entry name" value="PTS_EIIA_2"/>
    <property type="match status" value="1"/>
</dbReference>
<dbReference type="EMBL" id="MDTQ01000001">
    <property type="protein sequence ID" value="ODC02667.1"/>
    <property type="molecule type" value="Genomic_DNA"/>
</dbReference>
<sequence>MQITDILTPERTLFGVSGGSKKRVLEYSSKFIAQQIPSLDADEVFTRLVAREKLGSTGIGQGVALPHCRISHCDQPVGTLIKLRDRIDFDALDGQPVDLMFMLLVPEDASEIHLQTLAMLAERFADEGLRRALRKADSPQLMYEILTANQLPSGED</sequence>
<dbReference type="PANTHER" id="PTHR47738">
    <property type="entry name" value="PTS SYSTEM FRUCTOSE-LIKE EIIA COMPONENT-RELATED"/>
    <property type="match status" value="1"/>
</dbReference>
<dbReference type="STRING" id="197479.BFW38_03005"/>